<evidence type="ECO:0000256" key="1">
    <source>
        <dbReference type="SAM" id="SignalP"/>
    </source>
</evidence>
<evidence type="ECO:0000313" key="2">
    <source>
        <dbReference type="EMBL" id="PTB41717.1"/>
    </source>
</evidence>
<keyword evidence="3" id="KW-1185">Reference proteome</keyword>
<feature type="signal peptide" evidence="1">
    <location>
        <begin position="1"/>
        <end position="16"/>
    </location>
</feature>
<evidence type="ECO:0008006" key="4">
    <source>
        <dbReference type="Google" id="ProtNLM"/>
    </source>
</evidence>
<sequence length="91" mass="10117">MHRILTNVLILPLASSSSVLNPLPDGSLCSSDYKLTGNMCSIYASTAQCALTCYVNKYPFCEPFPVSQRLNTDTRHYRRVICLSPSLQCNI</sequence>
<gene>
    <name evidence="2" type="ORF">M441DRAFT_403403</name>
</gene>
<name>A0A2T3ZA85_TRIA4</name>
<feature type="chain" id="PRO_5015401443" description="Secreted protein" evidence="1">
    <location>
        <begin position="17"/>
        <end position="91"/>
    </location>
</feature>
<protein>
    <recommendedName>
        <fullName evidence="4">Secreted protein</fullName>
    </recommendedName>
</protein>
<organism evidence="2 3">
    <name type="scientific">Trichoderma asperellum (strain ATCC 204424 / CBS 433.97 / NBRC 101777)</name>
    <dbReference type="NCBI Taxonomy" id="1042311"/>
    <lineage>
        <taxon>Eukaryota</taxon>
        <taxon>Fungi</taxon>
        <taxon>Dikarya</taxon>
        <taxon>Ascomycota</taxon>
        <taxon>Pezizomycotina</taxon>
        <taxon>Sordariomycetes</taxon>
        <taxon>Hypocreomycetidae</taxon>
        <taxon>Hypocreales</taxon>
        <taxon>Hypocreaceae</taxon>
        <taxon>Trichoderma</taxon>
    </lineage>
</organism>
<keyword evidence="1" id="KW-0732">Signal</keyword>
<dbReference type="AlphaFoldDB" id="A0A2T3ZA85"/>
<reference evidence="2 3" key="1">
    <citation type="submission" date="2016-07" db="EMBL/GenBank/DDBJ databases">
        <title>Multiple horizontal gene transfer events from other fungi enriched the ability of initially mycotrophic Trichoderma (Ascomycota) to feed on dead plant biomass.</title>
        <authorList>
            <consortium name="DOE Joint Genome Institute"/>
            <person name="Aerts A."/>
            <person name="Atanasova L."/>
            <person name="Chenthamara K."/>
            <person name="Zhang J."/>
            <person name="Grujic M."/>
            <person name="Henrissat B."/>
            <person name="Kuo A."/>
            <person name="Salamov A."/>
            <person name="Lipzen A."/>
            <person name="Labutti K."/>
            <person name="Barry K."/>
            <person name="Miao Y."/>
            <person name="Rahimi M.J."/>
            <person name="Shen Q."/>
            <person name="Grigoriev I.V."/>
            <person name="Kubicek C.P."/>
            <person name="Druzhinina I.S."/>
        </authorList>
    </citation>
    <scope>NUCLEOTIDE SEQUENCE [LARGE SCALE GENOMIC DNA]</scope>
    <source>
        <strain evidence="2 3">CBS 433.97</strain>
    </source>
</reference>
<proteinExistence type="predicted"/>
<dbReference type="EMBL" id="KZ679261">
    <property type="protein sequence ID" value="PTB41717.1"/>
    <property type="molecule type" value="Genomic_DNA"/>
</dbReference>
<dbReference type="Proteomes" id="UP000240493">
    <property type="component" value="Unassembled WGS sequence"/>
</dbReference>
<accession>A0A2T3ZA85</accession>
<evidence type="ECO:0000313" key="3">
    <source>
        <dbReference type="Proteomes" id="UP000240493"/>
    </source>
</evidence>